<dbReference type="Proteomes" id="UP000324705">
    <property type="component" value="Chromosome 5B"/>
</dbReference>
<keyword evidence="2" id="KW-1185">Reference proteome</keyword>
<dbReference type="EMBL" id="LT934120">
    <property type="protein sequence ID" value="VAI33244.1"/>
    <property type="molecule type" value="Genomic_DNA"/>
</dbReference>
<gene>
    <name evidence="1" type="ORF">TRITD_5Bv1G140890</name>
</gene>
<protein>
    <submittedName>
        <fullName evidence="1">Uncharacterized protein</fullName>
    </submittedName>
</protein>
<proteinExistence type="predicted"/>
<accession>A0A9R0XAV2</accession>
<name>A0A9R0XAV2_TRITD</name>
<evidence type="ECO:0000313" key="1">
    <source>
        <dbReference type="EMBL" id="VAI33244.1"/>
    </source>
</evidence>
<dbReference type="Gramene" id="TRITD5Bv1G140890.2">
    <property type="protein sequence ID" value="TRITD5Bv1G140890.2"/>
    <property type="gene ID" value="TRITD5Bv1G140890"/>
</dbReference>
<organism evidence="1 2">
    <name type="scientific">Triticum turgidum subsp. durum</name>
    <name type="common">Durum wheat</name>
    <name type="synonym">Triticum durum</name>
    <dbReference type="NCBI Taxonomy" id="4567"/>
    <lineage>
        <taxon>Eukaryota</taxon>
        <taxon>Viridiplantae</taxon>
        <taxon>Streptophyta</taxon>
        <taxon>Embryophyta</taxon>
        <taxon>Tracheophyta</taxon>
        <taxon>Spermatophyta</taxon>
        <taxon>Magnoliopsida</taxon>
        <taxon>Liliopsida</taxon>
        <taxon>Poales</taxon>
        <taxon>Poaceae</taxon>
        <taxon>BOP clade</taxon>
        <taxon>Pooideae</taxon>
        <taxon>Triticodae</taxon>
        <taxon>Triticeae</taxon>
        <taxon>Triticinae</taxon>
        <taxon>Triticum</taxon>
    </lineage>
</organism>
<reference evidence="1 2" key="1">
    <citation type="submission" date="2017-09" db="EMBL/GenBank/DDBJ databases">
        <authorList>
            <consortium name="International Durum Wheat Genome Sequencing Consortium (IDWGSC)"/>
            <person name="Milanesi L."/>
        </authorList>
    </citation>
    <scope>NUCLEOTIDE SEQUENCE [LARGE SCALE GENOMIC DNA]</scope>
    <source>
        <strain evidence="2">cv. Svevo</strain>
    </source>
</reference>
<dbReference type="AlphaFoldDB" id="A0A9R0XAV2"/>
<sequence>MAPSYEMAASILLCAEDSSSIFGFSDGEEVEAAAGAMAGGSPYCGGGGELAVEFPLPSEECVARWVATEVEHMPRKDYAERLRAGGVDLRVRTDSIDWIWKCLMINHRCPTGSHVLRLRPCHCVLGPQLHGPLPLALPDTGGQGLDDAAAIGGVLVSCCQDG</sequence>
<evidence type="ECO:0000313" key="2">
    <source>
        <dbReference type="Proteomes" id="UP000324705"/>
    </source>
</evidence>